<evidence type="ECO:0000313" key="2">
    <source>
        <dbReference type="EMBL" id="CAD8121434.1"/>
    </source>
</evidence>
<comment type="caution">
    <text evidence="2">The sequence shown here is derived from an EMBL/GenBank/DDBJ whole genome shotgun (WGS) entry which is preliminary data.</text>
</comment>
<evidence type="ECO:0000313" key="3">
    <source>
        <dbReference type="Proteomes" id="UP000692954"/>
    </source>
</evidence>
<name>A0A8S1R255_9CILI</name>
<reference evidence="2" key="1">
    <citation type="submission" date="2021-01" db="EMBL/GenBank/DDBJ databases">
        <authorList>
            <consortium name="Genoscope - CEA"/>
            <person name="William W."/>
        </authorList>
    </citation>
    <scope>NUCLEOTIDE SEQUENCE</scope>
</reference>
<accession>A0A8S1R255</accession>
<dbReference type="Proteomes" id="UP000692954">
    <property type="component" value="Unassembled WGS sequence"/>
</dbReference>
<dbReference type="EMBL" id="CAJJDN010000132">
    <property type="protein sequence ID" value="CAD8121434.1"/>
    <property type="molecule type" value="Genomic_DNA"/>
</dbReference>
<protein>
    <submittedName>
        <fullName evidence="2">Uncharacterized protein</fullName>
    </submittedName>
</protein>
<proteinExistence type="predicted"/>
<keyword evidence="3" id="KW-1185">Reference proteome</keyword>
<evidence type="ECO:0000256" key="1">
    <source>
        <dbReference type="SAM" id="Coils"/>
    </source>
</evidence>
<organism evidence="2 3">
    <name type="scientific">Paramecium sonneborni</name>
    <dbReference type="NCBI Taxonomy" id="65129"/>
    <lineage>
        <taxon>Eukaryota</taxon>
        <taxon>Sar</taxon>
        <taxon>Alveolata</taxon>
        <taxon>Ciliophora</taxon>
        <taxon>Intramacronucleata</taxon>
        <taxon>Oligohymenophorea</taxon>
        <taxon>Peniculida</taxon>
        <taxon>Parameciidae</taxon>
        <taxon>Paramecium</taxon>
    </lineage>
</organism>
<sequence>MNFLTLKIDQLQVKVFNNNSIIQNIHFTFQSQFQCYKNELKHHTQKSKSPIWDRMNSQNSQKKKIFDETPLPLVKRTKPQIFSKPEWKQTNLQLTKPVVSQSSEDLDESSLTIQFLITEDKDIDEMYYIDNNESEILSYLITQIGKRPTLEIQGTMIENLTRKNNEVKKQLSLKLMENQHQLNWELINVVPELPARLVLKLLKQTHKDLGLKIQKKQKQKEELEIKISNVIKFRQQYQQIHDLLSELNKDQLTTDSWSLYKIISIKDLVWSQSRDLKQQMHLYYCFNDIRGYIESLFQQQLEYSYRFFTQNIILTFVQNNKDKMNYQKCQTIRTSLQNQFRSIIRQQLKNENIEIKPINLNKQLMKKGVKYDCLHQLNKYLTAFLTSFYLTSFSLGLIVQQFQKLLSINTQQKKQPLLKKIGF</sequence>
<gene>
    <name evidence="2" type="ORF">PSON_ATCC_30995.1.T1320085</name>
</gene>
<feature type="coiled-coil region" evidence="1">
    <location>
        <begin position="157"/>
        <end position="226"/>
    </location>
</feature>
<keyword evidence="1" id="KW-0175">Coiled coil</keyword>
<dbReference type="AlphaFoldDB" id="A0A8S1R255"/>